<dbReference type="Proteomes" id="UP000007800">
    <property type="component" value="Unassembled WGS sequence"/>
</dbReference>
<dbReference type="GeneID" id="9041253"/>
<reference evidence="2 3" key="1">
    <citation type="submission" date="2008-07" db="EMBL/GenBank/DDBJ databases">
        <authorList>
            <person name="El-Sayed N."/>
            <person name="Caler E."/>
            <person name="Inman J."/>
            <person name="Amedeo P."/>
            <person name="Hass B."/>
            <person name="Wortman J."/>
        </authorList>
    </citation>
    <scope>NUCLEOTIDE SEQUENCE [LARGE SCALE GENOMIC DNA]</scope>
    <source>
        <strain evidence="3">ATCC 50983 / TXsc</strain>
    </source>
</reference>
<dbReference type="AlphaFoldDB" id="C5L4F2"/>
<dbReference type="EMBL" id="GG679081">
    <property type="protein sequence ID" value="EER08389.1"/>
    <property type="molecule type" value="Genomic_DNA"/>
</dbReference>
<name>C5L4F2_PERM5</name>
<sequence>MPPRVRAALRSAGSGRRGATGSPTIPVNETADDTVDDTVDDTADDTADDTYNIAANTTIPLNAELTSEVTAVESTSSRQNVQGAIADIEGRIGRGPLNSRPHNGGCAASDSEGQIIPGDTSRLSTGRGLGLMAYSGGGGQTIDSQHGFHAGGVSGSAEPLTISNTSGGTRGDSADVLARRLSLIERTLERLALKVDEMNEKASERSGREPTGRERREGKPAGGDDPKPLDSDSDVSTACKPWQLGRNMCRLMRRVNSGKIKNLEASAIVGHLQYPLPDNWDLDGVGCLDNPKLLRLAGKIPHPALRNLRSPSYMPKGKKNRPVGQKEIEALKSPTTPDCSRFLRLWVRLTEGQRHSARSLYSGLCDVSIDYIEPIVGAYRNDYVVRKLLSCIDDESALQYEELFFRGLHEGLLLHIMHQCIPVFEGDSLAILKRDLQPGGEKFVAPLCKKFVKNYERLIERGGSPSNDYVISVFLGELPPHVRSRMRRV</sequence>
<dbReference type="OrthoDB" id="10495409at2759"/>
<evidence type="ECO:0000256" key="1">
    <source>
        <dbReference type="SAM" id="MobiDB-lite"/>
    </source>
</evidence>
<feature type="compositionally biased region" description="Basic and acidic residues" evidence="1">
    <location>
        <begin position="199"/>
        <end position="230"/>
    </location>
</feature>
<protein>
    <submittedName>
        <fullName evidence="2">Uncharacterized protein</fullName>
    </submittedName>
</protein>
<feature type="compositionally biased region" description="Acidic residues" evidence="1">
    <location>
        <begin position="30"/>
        <end position="47"/>
    </location>
</feature>
<feature type="region of interest" description="Disordered" evidence="1">
    <location>
        <begin position="199"/>
        <end position="238"/>
    </location>
</feature>
<proteinExistence type="predicted"/>
<dbReference type="RefSeq" id="XP_002776573.1">
    <property type="nucleotide sequence ID" value="XM_002776527.1"/>
</dbReference>
<feature type="compositionally biased region" description="Low complexity" evidence="1">
    <location>
        <begin position="1"/>
        <end position="22"/>
    </location>
</feature>
<evidence type="ECO:0000313" key="2">
    <source>
        <dbReference type="EMBL" id="EER08389.1"/>
    </source>
</evidence>
<organism evidence="3">
    <name type="scientific">Perkinsus marinus (strain ATCC 50983 / TXsc)</name>
    <dbReference type="NCBI Taxonomy" id="423536"/>
    <lineage>
        <taxon>Eukaryota</taxon>
        <taxon>Sar</taxon>
        <taxon>Alveolata</taxon>
        <taxon>Perkinsozoa</taxon>
        <taxon>Perkinsea</taxon>
        <taxon>Perkinsida</taxon>
        <taxon>Perkinsidae</taxon>
        <taxon>Perkinsus</taxon>
    </lineage>
</organism>
<feature type="region of interest" description="Disordered" evidence="1">
    <location>
        <begin position="92"/>
        <end position="123"/>
    </location>
</feature>
<dbReference type="InParanoid" id="C5L4F2"/>
<accession>C5L4F2</accession>
<gene>
    <name evidence="2" type="ORF">Pmar_PMAR000429</name>
</gene>
<feature type="region of interest" description="Disordered" evidence="1">
    <location>
        <begin position="147"/>
        <end position="172"/>
    </location>
</feature>
<evidence type="ECO:0000313" key="3">
    <source>
        <dbReference type="Proteomes" id="UP000007800"/>
    </source>
</evidence>
<feature type="region of interest" description="Disordered" evidence="1">
    <location>
        <begin position="1"/>
        <end position="47"/>
    </location>
</feature>
<keyword evidence="3" id="KW-1185">Reference proteome</keyword>